<dbReference type="SUPFAM" id="SSF54495">
    <property type="entry name" value="UBC-like"/>
    <property type="match status" value="1"/>
</dbReference>
<reference evidence="4 5" key="1">
    <citation type="journal article" date="2018" name="Sci. Rep.">
        <title>Comparative analysis of the Pocillopora damicornis genome highlights role of immune system in coral evolution.</title>
        <authorList>
            <person name="Cunning R."/>
            <person name="Bay R.A."/>
            <person name="Gillette P."/>
            <person name="Baker A.C."/>
            <person name="Traylor-Knowles N."/>
        </authorList>
    </citation>
    <scope>NUCLEOTIDE SEQUENCE [LARGE SCALE GENOMIC DNA]</scope>
    <source>
        <strain evidence="4">RSMAS</strain>
        <tissue evidence="4">Whole animal</tissue>
    </source>
</reference>
<feature type="region of interest" description="Disordered" evidence="1">
    <location>
        <begin position="183"/>
        <end position="222"/>
    </location>
</feature>
<gene>
    <name evidence="4" type="ORF">pdam_00002034</name>
</gene>
<evidence type="ECO:0000256" key="1">
    <source>
        <dbReference type="SAM" id="MobiDB-lite"/>
    </source>
</evidence>
<sequence length="362" mass="39728">MEARYNLRSPGVKRLMREAKELSQPTELYFAQPLEDNLFEWHFTVRGPPDSDFAGGRYHGRITLPPEYPMKPPSIMLLTPNGRFEVGKKICLSMSAHHPETWQPSWSIRTVLMAIIGFMPTQGAGAIGSLDYTPQERKVLAKKSLDWKCNTCEGCMKTALLETSGDSSSKEAEREAVELAAQITFKGESEKEKTSQGSTATPTSNVTSQPQAASATESVPTGNSQMGAYSMGVASQYYAAYQQGGYPYYATGYPMYNMLNSNPLPAQGYQPSTILPNQNGAHVTPTNQNAEDRGTASSMRQRTVVNQSAASQNTMQPVSQTNSVVQRQPRITQSSMASLIVLWVLAVSIAALVCRRIFMISQ</sequence>
<keyword evidence="2" id="KW-1133">Transmembrane helix</keyword>
<dbReference type="OrthoDB" id="1158011at2759"/>
<dbReference type="Proteomes" id="UP000275408">
    <property type="component" value="Unassembled WGS sequence"/>
</dbReference>
<dbReference type="InterPro" id="IPR050113">
    <property type="entry name" value="Ub_conjugating_enzyme"/>
</dbReference>
<evidence type="ECO:0000256" key="2">
    <source>
        <dbReference type="SAM" id="Phobius"/>
    </source>
</evidence>
<dbReference type="CDD" id="cd23799">
    <property type="entry name" value="UBCc_UBE2J"/>
    <property type="match status" value="1"/>
</dbReference>
<dbReference type="EMBL" id="RCHS01002737">
    <property type="protein sequence ID" value="RMX46079.1"/>
    <property type="molecule type" value="Genomic_DNA"/>
</dbReference>
<evidence type="ECO:0000313" key="4">
    <source>
        <dbReference type="EMBL" id="RMX46079.1"/>
    </source>
</evidence>
<keyword evidence="5" id="KW-1185">Reference proteome</keyword>
<organism evidence="4 5">
    <name type="scientific">Pocillopora damicornis</name>
    <name type="common">Cauliflower coral</name>
    <name type="synonym">Millepora damicornis</name>
    <dbReference type="NCBI Taxonomy" id="46731"/>
    <lineage>
        <taxon>Eukaryota</taxon>
        <taxon>Metazoa</taxon>
        <taxon>Cnidaria</taxon>
        <taxon>Anthozoa</taxon>
        <taxon>Hexacorallia</taxon>
        <taxon>Scleractinia</taxon>
        <taxon>Astrocoeniina</taxon>
        <taxon>Pocilloporidae</taxon>
        <taxon>Pocillopora</taxon>
    </lineage>
</organism>
<dbReference type="FunFam" id="3.10.110.10:FF:000086">
    <property type="entry name" value="Ubiquitin-conjugating enzyme E2 J1"/>
    <property type="match status" value="1"/>
</dbReference>
<dbReference type="SMART" id="SM00212">
    <property type="entry name" value="UBCc"/>
    <property type="match status" value="1"/>
</dbReference>
<name>A0A3M6TXT3_POCDA</name>
<feature type="domain" description="UBC core" evidence="3">
    <location>
        <begin position="10"/>
        <end position="160"/>
    </location>
</feature>
<evidence type="ECO:0000313" key="5">
    <source>
        <dbReference type="Proteomes" id="UP000275408"/>
    </source>
</evidence>
<comment type="caution">
    <text evidence="4">The sequence shown here is derived from an EMBL/GenBank/DDBJ whole genome shotgun (WGS) entry which is preliminary data.</text>
</comment>
<dbReference type="Pfam" id="PF00179">
    <property type="entry name" value="UQ_con"/>
    <property type="match status" value="1"/>
</dbReference>
<dbReference type="InterPro" id="IPR000608">
    <property type="entry name" value="UBC"/>
</dbReference>
<keyword evidence="2" id="KW-0812">Transmembrane</keyword>
<dbReference type="PROSITE" id="PS50127">
    <property type="entry name" value="UBC_2"/>
    <property type="match status" value="1"/>
</dbReference>
<evidence type="ECO:0000259" key="3">
    <source>
        <dbReference type="PROSITE" id="PS50127"/>
    </source>
</evidence>
<dbReference type="STRING" id="46731.A0A3M6TXT3"/>
<dbReference type="InterPro" id="IPR016135">
    <property type="entry name" value="UBQ-conjugating_enzyme/RWD"/>
</dbReference>
<accession>A0A3M6TXT3</accession>
<dbReference type="PANTHER" id="PTHR24067">
    <property type="entry name" value="UBIQUITIN-CONJUGATING ENZYME E2"/>
    <property type="match status" value="1"/>
</dbReference>
<proteinExistence type="predicted"/>
<keyword evidence="2" id="KW-0472">Membrane</keyword>
<dbReference type="AlphaFoldDB" id="A0A3M6TXT3"/>
<feature type="transmembrane region" description="Helical" evidence="2">
    <location>
        <begin position="336"/>
        <end position="358"/>
    </location>
</feature>
<feature type="compositionally biased region" description="Polar residues" evidence="1">
    <location>
        <begin position="195"/>
        <end position="222"/>
    </location>
</feature>
<dbReference type="Gene3D" id="3.10.110.10">
    <property type="entry name" value="Ubiquitin Conjugating Enzyme"/>
    <property type="match status" value="1"/>
</dbReference>
<protein>
    <recommendedName>
        <fullName evidence="3">UBC core domain-containing protein</fullName>
    </recommendedName>
</protein>